<keyword evidence="2" id="KW-1185">Reference proteome</keyword>
<comment type="caution">
    <text evidence="1">The sequence shown here is derived from an EMBL/GenBank/DDBJ whole genome shotgun (WGS) entry which is preliminary data.</text>
</comment>
<name>A0ABV2APY8_9EUKA</name>
<dbReference type="EMBL" id="JBDODL010001438">
    <property type="protein sequence ID" value="MES1921521.1"/>
    <property type="molecule type" value="Genomic_DNA"/>
</dbReference>
<dbReference type="Gene3D" id="3.80.10.10">
    <property type="entry name" value="Ribonuclease Inhibitor"/>
    <property type="match status" value="1"/>
</dbReference>
<sequence>MMFYMRMKSISKIPASVICRTSQNPLYHLKELCVRVSNKRALKLISQKCPNLTRIEICATDYNKYNSLEPILLQCRNLTSIKLHHIRLKKTSFSLLPIQIKELQFYDSEMDDNDCKKMTRFKKLENLAISGKDVTEIGLRRIAKSLKGLKHLDIAETTLNPSVCIFLSECLPLLKKLVVNPAKEGRFRTEIDRIGGSFIEN</sequence>
<dbReference type="SUPFAM" id="SSF52047">
    <property type="entry name" value="RNI-like"/>
    <property type="match status" value="1"/>
</dbReference>
<accession>A0ABV2APY8</accession>
<proteinExistence type="predicted"/>
<protein>
    <submittedName>
        <fullName evidence="1">Uncharacterized protein</fullName>
    </submittedName>
</protein>
<organism evidence="1 2">
    <name type="scientific">Bonamia ostreae</name>
    <dbReference type="NCBI Taxonomy" id="126728"/>
    <lineage>
        <taxon>Eukaryota</taxon>
        <taxon>Sar</taxon>
        <taxon>Rhizaria</taxon>
        <taxon>Endomyxa</taxon>
        <taxon>Ascetosporea</taxon>
        <taxon>Haplosporida</taxon>
        <taxon>Bonamia</taxon>
    </lineage>
</organism>
<dbReference type="Proteomes" id="UP001439008">
    <property type="component" value="Unassembled WGS sequence"/>
</dbReference>
<dbReference type="InterPro" id="IPR032675">
    <property type="entry name" value="LRR_dom_sf"/>
</dbReference>
<evidence type="ECO:0000313" key="1">
    <source>
        <dbReference type="EMBL" id="MES1921521.1"/>
    </source>
</evidence>
<gene>
    <name evidence="1" type="ORF">MHBO_003047</name>
</gene>
<evidence type="ECO:0000313" key="2">
    <source>
        <dbReference type="Proteomes" id="UP001439008"/>
    </source>
</evidence>
<reference evidence="1 2" key="1">
    <citation type="journal article" date="2024" name="BMC Biol.">
        <title>Comparative genomics of Ascetosporea gives new insight into the evolutionary basis for animal parasitism in Rhizaria.</title>
        <authorList>
            <person name="Hiltunen Thoren M."/>
            <person name="Onut-Brannstrom I."/>
            <person name="Alfjorden A."/>
            <person name="Peckova H."/>
            <person name="Swords F."/>
            <person name="Hooper C."/>
            <person name="Holzer A.S."/>
            <person name="Bass D."/>
            <person name="Burki F."/>
        </authorList>
    </citation>
    <scope>NUCLEOTIDE SEQUENCE [LARGE SCALE GENOMIC DNA]</scope>
    <source>
        <strain evidence="1">20-A016</strain>
    </source>
</reference>